<reference evidence="2 3" key="1">
    <citation type="submission" date="2023-09" db="EMBL/GenBank/DDBJ databases">
        <authorList>
            <person name="Qi X."/>
        </authorList>
    </citation>
    <scope>NUCLEOTIDE SEQUENCE [LARGE SCALE GENOMIC DNA]</scope>
    <source>
        <strain evidence="2 3">S1-1</strain>
    </source>
</reference>
<accession>A0ABZ0GJ08</accession>
<evidence type="ECO:0000313" key="2">
    <source>
        <dbReference type="EMBL" id="WOH35896.1"/>
    </source>
</evidence>
<evidence type="ECO:0000256" key="1">
    <source>
        <dbReference type="SAM" id="Phobius"/>
    </source>
</evidence>
<protein>
    <submittedName>
        <fullName evidence="2">Uncharacterized protein</fullName>
    </submittedName>
</protein>
<sequence>MALRNVSQVKVLLIVVIIFILMATFLSYFKKNEQDLYKTAMAAAAADITSKVLLIHSQWFMTGKPKSVEIKERLPGSDETFVLKAFKVNEFGWPDLILDHDACQRIWNRITGAEMKILNKPLFAVELNNKTKQKTRICRYQLNERMYIEYNSSNGKITNKN</sequence>
<dbReference type="EMBL" id="CP136600">
    <property type="protein sequence ID" value="WOH35896.1"/>
    <property type="molecule type" value="Genomic_DNA"/>
</dbReference>
<keyword evidence="1" id="KW-0812">Transmembrane</keyword>
<keyword evidence="1" id="KW-0472">Membrane</keyword>
<dbReference type="RefSeq" id="WP_348394712.1">
    <property type="nucleotide sequence ID" value="NZ_CP136600.1"/>
</dbReference>
<keyword evidence="1" id="KW-1133">Transmembrane helix</keyword>
<feature type="transmembrane region" description="Helical" evidence="1">
    <location>
        <begin position="12"/>
        <end position="29"/>
    </location>
</feature>
<gene>
    <name evidence="2" type="ORF">RI844_10930</name>
</gene>
<evidence type="ECO:0000313" key="3">
    <source>
        <dbReference type="Proteomes" id="UP001301442"/>
    </source>
</evidence>
<proteinExistence type="predicted"/>
<organism evidence="2 3">
    <name type="scientific">Thalassotalea fonticola</name>
    <dbReference type="NCBI Taxonomy" id="3065649"/>
    <lineage>
        <taxon>Bacteria</taxon>
        <taxon>Pseudomonadati</taxon>
        <taxon>Pseudomonadota</taxon>
        <taxon>Gammaproteobacteria</taxon>
        <taxon>Alteromonadales</taxon>
        <taxon>Colwelliaceae</taxon>
        <taxon>Thalassotalea</taxon>
    </lineage>
</organism>
<keyword evidence="3" id="KW-1185">Reference proteome</keyword>
<name>A0ABZ0GJ08_9GAMM</name>
<dbReference type="Proteomes" id="UP001301442">
    <property type="component" value="Chromosome"/>
</dbReference>